<evidence type="ECO:0000313" key="1">
    <source>
        <dbReference type="EMBL" id="QHS99903.1"/>
    </source>
</evidence>
<dbReference type="EMBL" id="MN739352">
    <property type="protein sequence ID" value="QHS99903.1"/>
    <property type="molecule type" value="Genomic_DNA"/>
</dbReference>
<accession>A0A6C0C8T3</accession>
<proteinExistence type="predicted"/>
<dbReference type="AlphaFoldDB" id="A0A6C0C8T3"/>
<reference evidence="1" key="1">
    <citation type="journal article" date="2020" name="Nature">
        <title>Giant virus diversity and host interactions through global metagenomics.</title>
        <authorList>
            <person name="Schulz F."/>
            <person name="Roux S."/>
            <person name="Paez-Espino D."/>
            <person name="Jungbluth S."/>
            <person name="Walsh D.A."/>
            <person name="Denef V.J."/>
            <person name="McMahon K.D."/>
            <person name="Konstantinidis K.T."/>
            <person name="Eloe-Fadrosh E.A."/>
            <person name="Kyrpides N.C."/>
            <person name="Woyke T."/>
        </authorList>
    </citation>
    <scope>NUCLEOTIDE SEQUENCE</scope>
    <source>
        <strain evidence="1">GVMAG-M-3300020192-26</strain>
    </source>
</reference>
<name>A0A6C0C8T3_9ZZZZ</name>
<sequence>MKKKLVAMLIITNISQMATNNQDRNDISNICAATNDMIQTLSGLDSETRENILQKMEEELSSPNFKPIIEHVRSKTYALANIILTLCKLDSENKEMCLQKIKEEVGPRF</sequence>
<protein>
    <submittedName>
        <fullName evidence="1">Uncharacterized protein</fullName>
    </submittedName>
</protein>
<organism evidence="1">
    <name type="scientific">viral metagenome</name>
    <dbReference type="NCBI Taxonomy" id="1070528"/>
    <lineage>
        <taxon>unclassified sequences</taxon>
        <taxon>metagenomes</taxon>
        <taxon>organismal metagenomes</taxon>
    </lineage>
</organism>